<organism evidence="1 2">
    <name type="scientific">Marvinbryantia formatexigens DSM 14469</name>
    <dbReference type="NCBI Taxonomy" id="478749"/>
    <lineage>
        <taxon>Bacteria</taxon>
        <taxon>Bacillati</taxon>
        <taxon>Bacillota</taxon>
        <taxon>Clostridia</taxon>
        <taxon>Lachnospirales</taxon>
        <taxon>Lachnospiraceae</taxon>
        <taxon>Marvinbryantia</taxon>
    </lineage>
</organism>
<keyword evidence="2" id="KW-1185">Reference proteome</keyword>
<name>C6LJV9_9FIRM</name>
<reference evidence="1" key="1">
    <citation type="submission" date="2009-07" db="EMBL/GenBank/DDBJ databases">
        <authorList>
            <person name="Weinstock G."/>
            <person name="Sodergren E."/>
            <person name="Clifton S."/>
            <person name="Fulton L."/>
            <person name="Fulton B."/>
            <person name="Courtney L."/>
            <person name="Fronick C."/>
            <person name="Harrison M."/>
            <person name="Strong C."/>
            <person name="Farmer C."/>
            <person name="Delahaunty K."/>
            <person name="Markovic C."/>
            <person name="Hall O."/>
            <person name="Minx P."/>
            <person name="Tomlinson C."/>
            <person name="Mitreva M."/>
            <person name="Nelson J."/>
            <person name="Hou S."/>
            <person name="Wollam A."/>
            <person name="Pepin K.H."/>
            <person name="Johnson M."/>
            <person name="Bhonagiri V."/>
            <person name="Nash W.E."/>
            <person name="Warren W."/>
            <person name="Chinwalla A."/>
            <person name="Mardis E.R."/>
            <person name="Wilson R.K."/>
        </authorList>
    </citation>
    <scope>NUCLEOTIDE SEQUENCE [LARGE SCALE GENOMIC DNA]</scope>
    <source>
        <strain evidence="1">DSM 14469</strain>
    </source>
</reference>
<evidence type="ECO:0000313" key="2">
    <source>
        <dbReference type="Proteomes" id="UP000005561"/>
    </source>
</evidence>
<dbReference type="EMBL" id="ACCL02000022">
    <property type="protein sequence ID" value="EET59037.1"/>
    <property type="molecule type" value="Genomic_DNA"/>
</dbReference>
<accession>C6LJV9</accession>
<dbReference type="Proteomes" id="UP000005561">
    <property type="component" value="Unassembled WGS sequence"/>
</dbReference>
<sequence length="101" mass="11531">MGIPTDVCLAILFYEFLWGNLEFPGNPEYIFRRQKNIIAMDTAFPALGAVKGKGFVQTNLHFLKIVEQFIFIVHRVLLIVKKGAALCRTLPFFDKLSVRTI</sequence>
<comment type="caution">
    <text evidence="1">The sequence shown here is derived from an EMBL/GenBank/DDBJ whole genome shotgun (WGS) entry which is preliminary data.</text>
</comment>
<protein>
    <submittedName>
        <fullName evidence="1">Uncharacterized protein</fullName>
    </submittedName>
</protein>
<gene>
    <name evidence="1" type="ORF">BRYFOR_08946</name>
</gene>
<dbReference type="AlphaFoldDB" id="C6LJV9"/>
<evidence type="ECO:0000313" key="1">
    <source>
        <dbReference type="EMBL" id="EET59037.1"/>
    </source>
</evidence>
<proteinExistence type="predicted"/>